<feature type="compositionally biased region" description="Basic residues" evidence="2">
    <location>
        <begin position="255"/>
        <end position="266"/>
    </location>
</feature>
<dbReference type="Proteomes" id="UP000660262">
    <property type="component" value="Unassembled WGS sequence"/>
</dbReference>
<sequence>MHETVQKYEKELTELKQEEKRLESMITHKHTEVERGTEALFALKDKHSELQTKHGALTAEVEALRTASEAEVERLKGRADAADAARERLRDEIEQMRTSLSEVTKERDLNAQRVDALTCDLDMARSEHATALAQAEEDREAAVTAAAAKETEHGQVLGEEVGKLSAQVVSLERELAETRLSVDTEVRRKTSELAEQNRVQIEQLQKRNDAEMREASNALAEAKQHAENLEQVVGELKRDLRAATTTGAARVAGGSHHRSLHNHHQQTVRASSKKPTSILTTGGGDGDGGAGGTGLRSTKPPPPPLTTTTNTKKKGAAAAAIDGGAVSSKHLPTMSAGTFGQPAPSSSTFGTFARRKKKSTASGGIGGAPTTTAKAKKAAHAAARRETVAAAWPESPPHDPFFDF</sequence>
<name>A0A830H841_9CHLO</name>
<accession>A0A830H841</accession>
<gene>
    <name evidence="3" type="ORF">PPROV_000046600</name>
</gene>
<protein>
    <submittedName>
        <fullName evidence="3">Uncharacterized protein</fullName>
    </submittedName>
</protein>
<evidence type="ECO:0000313" key="3">
    <source>
        <dbReference type="EMBL" id="GHP01709.1"/>
    </source>
</evidence>
<reference evidence="3" key="1">
    <citation type="submission" date="2020-10" db="EMBL/GenBank/DDBJ databases">
        <title>Unveiling of a novel bifunctional photoreceptor, Dualchrome1, isolated from a cosmopolitan green alga.</title>
        <authorList>
            <person name="Suzuki S."/>
            <person name="Kawachi M."/>
        </authorList>
    </citation>
    <scope>NUCLEOTIDE SEQUENCE</scope>
    <source>
        <strain evidence="3">NIES 2893</strain>
    </source>
</reference>
<evidence type="ECO:0000256" key="2">
    <source>
        <dbReference type="SAM" id="MobiDB-lite"/>
    </source>
</evidence>
<feature type="region of interest" description="Disordered" evidence="2">
    <location>
        <begin position="333"/>
        <end position="404"/>
    </location>
</feature>
<evidence type="ECO:0000313" key="4">
    <source>
        <dbReference type="Proteomes" id="UP000660262"/>
    </source>
</evidence>
<feature type="coiled-coil region" evidence="1">
    <location>
        <begin position="187"/>
        <end position="246"/>
    </location>
</feature>
<evidence type="ECO:0000256" key="1">
    <source>
        <dbReference type="SAM" id="Coils"/>
    </source>
</evidence>
<feature type="compositionally biased region" description="Polar residues" evidence="2">
    <location>
        <begin position="267"/>
        <end position="279"/>
    </location>
</feature>
<keyword evidence="1" id="KW-0175">Coiled coil</keyword>
<dbReference type="AlphaFoldDB" id="A0A830H841"/>
<feature type="compositionally biased region" description="Gly residues" evidence="2">
    <location>
        <begin position="281"/>
        <end position="294"/>
    </location>
</feature>
<feature type="compositionally biased region" description="Polar residues" evidence="2">
    <location>
        <begin position="335"/>
        <end position="350"/>
    </location>
</feature>
<comment type="caution">
    <text evidence="3">The sequence shown here is derived from an EMBL/GenBank/DDBJ whole genome shotgun (WGS) entry which is preliminary data.</text>
</comment>
<keyword evidence="4" id="KW-1185">Reference proteome</keyword>
<proteinExistence type="predicted"/>
<feature type="region of interest" description="Disordered" evidence="2">
    <location>
        <begin position="246"/>
        <end position="313"/>
    </location>
</feature>
<feature type="coiled-coil region" evidence="1">
    <location>
        <begin position="72"/>
        <end position="106"/>
    </location>
</feature>
<dbReference type="EMBL" id="BNJQ01000001">
    <property type="protein sequence ID" value="GHP01709.1"/>
    <property type="molecule type" value="Genomic_DNA"/>
</dbReference>
<organism evidence="3 4">
    <name type="scientific">Pycnococcus provasolii</name>
    <dbReference type="NCBI Taxonomy" id="41880"/>
    <lineage>
        <taxon>Eukaryota</taxon>
        <taxon>Viridiplantae</taxon>
        <taxon>Chlorophyta</taxon>
        <taxon>Pseudoscourfieldiophyceae</taxon>
        <taxon>Pseudoscourfieldiales</taxon>
        <taxon>Pycnococcaceae</taxon>
        <taxon>Pycnococcus</taxon>
    </lineage>
</organism>